<reference evidence="1" key="1">
    <citation type="submission" date="2020-07" db="EMBL/GenBank/DDBJ databases">
        <title>Ethylene signaling mediates host invasion by parasitic plants.</title>
        <authorList>
            <person name="Yoshida S."/>
        </authorList>
    </citation>
    <scope>NUCLEOTIDE SEQUENCE</scope>
    <source>
        <strain evidence="1">Okayama</strain>
    </source>
</reference>
<evidence type="ECO:0000313" key="2">
    <source>
        <dbReference type="Proteomes" id="UP000653305"/>
    </source>
</evidence>
<gene>
    <name evidence="1" type="ORF">PHJA_001477600</name>
</gene>
<accession>A0A830C569</accession>
<dbReference type="EMBL" id="BMAC01000310">
    <property type="protein sequence ID" value="GFP93332.1"/>
    <property type="molecule type" value="Genomic_DNA"/>
</dbReference>
<comment type="caution">
    <text evidence="1">The sequence shown here is derived from an EMBL/GenBank/DDBJ whole genome shotgun (WGS) entry which is preliminary data.</text>
</comment>
<name>A0A830C569_9LAMI</name>
<keyword evidence="2" id="KW-1185">Reference proteome</keyword>
<dbReference type="AlphaFoldDB" id="A0A830C569"/>
<sequence>MNCQAVVERGLFWDEAKILTDLNYGGLANIITGRSSAAVITSILSSIALTMAAVGVDMHLLLISAALPQRQQPSKTLSDRASRAANLILYLTTADNGGRCWKRSCLHVILSITVDVLVHGSFLGEDDEADSVCRG</sequence>
<organism evidence="1 2">
    <name type="scientific">Phtheirospermum japonicum</name>
    <dbReference type="NCBI Taxonomy" id="374723"/>
    <lineage>
        <taxon>Eukaryota</taxon>
        <taxon>Viridiplantae</taxon>
        <taxon>Streptophyta</taxon>
        <taxon>Embryophyta</taxon>
        <taxon>Tracheophyta</taxon>
        <taxon>Spermatophyta</taxon>
        <taxon>Magnoliopsida</taxon>
        <taxon>eudicotyledons</taxon>
        <taxon>Gunneridae</taxon>
        <taxon>Pentapetalae</taxon>
        <taxon>asterids</taxon>
        <taxon>lamiids</taxon>
        <taxon>Lamiales</taxon>
        <taxon>Orobanchaceae</taxon>
        <taxon>Orobanchaceae incertae sedis</taxon>
        <taxon>Phtheirospermum</taxon>
    </lineage>
</organism>
<protein>
    <submittedName>
        <fullName evidence="1">Uncharacterized protein</fullName>
    </submittedName>
</protein>
<evidence type="ECO:0000313" key="1">
    <source>
        <dbReference type="EMBL" id="GFP93332.1"/>
    </source>
</evidence>
<proteinExistence type="predicted"/>
<dbReference type="Proteomes" id="UP000653305">
    <property type="component" value="Unassembled WGS sequence"/>
</dbReference>